<evidence type="ECO:0000313" key="2">
    <source>
        <dbReference type="Proteomes" id="UP000308600"/>
    </source>
</evidence>
<keyword evidence="2" id="KW-1185">Reference proteome</keyword>
<organism evidence="1 2">
    <name type="scientific">Pluteus cervinus</name>
    <dbReference type="NCBI Taxonomy" id="181527"/>
    <lineage>
        <taxon>Eukaryota</taxon>
        <taxon>Fungi</taxon>
        <taxon>Dikarya</taxon>
        <taxon>Basidiomycota</taxon>
        <taxon>Agaricomycotina</taxon>
        <taxon>Agaricomycetes</taxon>
        <taxon>Agaricomycetidae</taxon>
        <taxon>Agaricales</taxon>
        <taxon>Pluteineae</taxon>
        <taxon>Pluteaceae</taxon>
        <taxon>Pluteus</taxon>
    </lineage>
</organism>
<sequence>MEYPDNTSIMLTSPLIPTKDDLVELASSDFMPFSPSAYDTEGTVVEEGEEEEREKIPEAGWMDVWPLTMFMGAGSSARVESKPSARVGKPQQQQRVWTPSKDKLSIEAMWWGYRIYLPPPVLLILSDRQLEATKRAALITTALTWFFNNLPVSSLPLPVQPVVILLQRLVPYLGYIGTFISWSWGTIKGYDKGSGVTLTATWILPFALIPGSFSIVIANVTCANKSSYVASVSFNTLNTNESYFASFSFNTDFPGITGINDTFTSNLPVFTSFSKTIPPRHRFWHRRWR</sequence>
<name>A0ACD3ARS2_9AGAR</name>
<accession>A0ACD3ARS2</accession>
<gene>
    <name evidence="1" type="ORF">BDN72DRAFT_842319</name>
</gene>
<proteinExistence type="predicted"/>
<evidence type="ECO:0000313" key="1">
    <source>
        <dbReference type="EMBL" id="TFK68011.1"/>
    </source>
</evidence>
<protein>
    <submittedName>
        <fullName evidence="1">Uncharacterized protein</fullName>
    </submittedName>
</protein>
<reference evidence="1 2" key="1">
    <citation type="journal article" date="2019" name="Nat. Ecol. Evol.">
        <title>Megaphylogeny resolves global patterns of mushroom evolution.</title>
        <authorList>
            <person name="Varga T."/>
            <person name="Krizsan K."/>
            <person name="Foldi C."/>
            <person name="Dima B."/>
            <person name="Sanchez-Garcia M."/>
            <person name="Sanchez-Ramirez S."/>
            <person name="Szollosi G.J."/>
            <person name="Szarkandi J.G."/>
            <person name="Papp V."/>
            <person name="Albert L."/>
            <person name="Andreopoulos W."/>
            <person name="Angelini C."/>
            <person name="Antonin V."/>
            <person name="Barry K.W."/>
            <person name="Bougher N.L."/>
            <person name="Buchanan P."/>
            <person name="Buyck B."/>
            <person name="Bense V."/>
            <person name="Catcheside P."/>
            <person name="Chovatia M."/>
            <person name="Cooper J."/>
            <person name="Damon W."/>
            <person name="Desjardin D."/>
            <person name="Finy P."/>
            <person name="Geml J."/>
            <person name="Haridas S."/>
            <person name="Hughes K."/>
            <person name="Justo A."/>
            <person name="Karasinski D."/>
            <person name="Kautmanova I."/>
            <person name="Kiss B."/>
            <person name="Kocsube S."/>
            <person name="Kotiranta H."/>
            <person name="LaButti K.M."/>
            <person name="Lechner B.E."/>
            <person name="Liimatainen K."/>
            <person name="Lipzen A."/>
            <person name="Lukacs Z."/>
            <person name="Mihaltcheva S."/>
            <person name="Morgado L.N."/>
            <person name="Niskanen T."/>
            <person name="Noordeloos M.E."/>
            <person name="Ohm R.A."/>
            <person name="Ortiz-Santana B."/>
            <person name="Ovrebo C."/>
            <person name="Racz N."/>
            <person name="Riley R."/>
            <person name="Savchenko A."/>
            <person name="Shiryaev A."/>
            <person name="Soop K."/>
            <person name="Spirin V."/>
            <person name="Szebenyi C."/>
            <person name="Tomsovsky M."/>
            <person name="Tulloss R.E."/>
            <person name="Uehling J."/>
            <person name="Grigoriev I.V."/>
            <person name="Vagvolgyi C."/>
            <person name="Papp T."/>
            <person name="Martin F.M."/>
            <person name="Miettinen O."/>
            <person name="Hibbett D.S."/>
            <person name="Nagy L.G."/>
        </authorList>
    </citation>
    <scope>NUCLEOTIDE SEQUENCE [LARGE SCALE GENOMIC DNA]</scope>
    <source>
        <strain evidence="1 2">NL-1719</strain>
    </source>
</reference>
<dbReference type="EMBL" id="ML208361">
    <property type="protein sequence ID" value="TFK68011.1"/>
    <property type="molecule type" value="Genomic_DNA"/>
</dbReference>
<dbReference type="Proteomes" id="UP000308600">
    <property type="component" value="Unassembled WGS sequence"/>
</dbReference>